<dbReference type="Pfam" id="PF01095">
    <property type="entry name" value="Pectinesterase"/>
    <property type="match status" value="1"/>
</dbReference>
<comment type="similarity">
    <text evidence="2">In the N-terminal section; belongs to the PMEI family.</text>
</comment>
<comment type="pathway">
    <text evidence="1">Glycan metabolism; pectin degradation; 2-dehydro-3-deoxy-D-gluconate from pectin: step 1/5.</text>
</comment>
<evidence type="ECO:0000313" key="9">
    <source>
        <dbReference type="RefSeq" id="XP_019085110.1"/>
    </source>
</evidence>
<evidence type="ECO:0000256" key="3">
    <source>
        <dbReference type="ARBA" id="ARBA00007786"/>
    </source>
</evidence>
<dbReference type="Gene3D" id="1.20.140.40">
    <property type="entry name" value="Invertase/pectin methylesterase inhibitor family protein"/>
    <property type="match status" value="1"/>
</dbReference>
<dbReference type="Gene3D" id="2.160.20.10">
    <property type="entry name" value="Single-stranded right-handed beta-helix, Pectin lyase-like"/>
    <property type="match status" value="1"/>
</dbReference>
<reference evidence="9" key="2">
    <citation type="submission" date="2025-08" db="UniProtKB">
        <authorList>
            <consortium name="RefSeq"/>
        </authorList>
    </citation>
    <scope>IDENTIFICATION</scope>
    <source>
        <tissue evidence="9">Leaf</tissue>
    </source>
</reference>
<name>A0ABM1QEC2_CAMSA</name>
<evidence type="ECO:0000256" key="6">
    <source>
        <dbReference type="SAM" id="Phobius"/>
    </source>
</evidence>
<keyword evidence="6" id="KW-1133">Transmembrane helix</keyword>
<dbReference type="NCBIfam" id="TIGR01614">
    <property type="entry name" value="PME_inhib"/>
    <property type="match status" value="1"/>
</dbReference>
<keyword evidence="4" id="KW-0378">Hydrolase</keyword>
<dbReference type="InterPro" id="IPR035513">
    <property type="entry name" value="Invertase/methylesterase_inhib"/>
</dbReference>
<dbReference type="Proteomes" id="UP000694864">
    <property type="component" value="Chromosome 2"/>
</dbReference>
<feature type="transmembrane region" description="Helical" evidence="6">
    <location>
        <begin position="12"/>
        <end position="30"/>
    </location>
</feature>
<protein>
    <submittedName>
        <fullName evidence="9">Probable pectinesterase/pectinesterase inhibitor 39</fullName>
    </submittedName>
</protein>
<evidence type="ECO:0000259" key="7">
    <source>
        <dbReference type="SMART" id="SM00856"/>
    </source>
</evidence>
<dbReference type="CDD" id="cd15798">
    <property type="entry name" value="PMEI-like_3"/>
    <property type="match status" value="1"/>
</dbReference>
<dbReference type="InterPro" id="IPR000070">
    <property type="entry name" value="Pectinesterase_cat"/>
</dbReference>
<dbReference type="GeneID" id="104747122"/>
<evidence type="ECO:0000256" key="5">
    <source>
        <dbReference type="ARBA" id="ARBA00023085"/>
    </source>
</evidence>
<evidence type="ECO:0000256" key="2">
    <source>
        <dbReference type="ARBA" id="ARBA00006027"/>
    </source>
</evidence>
<accession>A0ABM1QEC2</accession>
<gene>
    <name evidence="9" type="primary">LOC104747122</name>
</gene>
<dbReference type="PANTHER" id="PTHR31707">
    <property type="entry name" value="PECTINESTERASE"/>
    <property type="match status" value="1"/>
</dbReference>
<keyword evidence="6" id="KW-0472">Membrane</keyword>
<evidence type="ECO:0000313" key="8">
    <source>
        <dbReference type="Proteomes" id="UP000694864"/>
    </source>
</evidence>
<evidence type="ECO:0000256" key="1">
    <source>
        <dbReference type="ARBA" id="ARBA00005184"/>
    </source>
</evidence>
<dbReference type="RefSeq" id="XP_019085110.1">
    <property type="nucleotide sequence ID" value="XM_019229565.1"/>
</dbReference>
<organism evidence="8 9">
    <name type="scientific">Camelina sativa</name>
    <name type="common">False flax</name>
    <name type="synonym">Myagrum sativum</name>
    <dbReference type="NCBI Taxonomy" id="90675"/>
    <lineage>
        <taxon>Eukaryota</taxon>
        <taxon>Viridiplantae</taxon>
        <taxon>Streptophyta</taxon>
        <taxon>Embryophyta</taxon>
        <taxon>Tracheophyta</taxon>
        <taxon>Spermatophyta</taxon>
        <taxon>Magnoliopsida</taxon>
        <taxon>eudicotyledons</taxon>
        <taxon>Gunneridae</taxon>
        <taxon>Pentapetalae</taxon>
        <taxon>rosids</taxon>
        <taxon>malvids</taxon>
        <taxon>Brassicales</taxon>
        <taxon>Brassicaceae</taxon>
        <taxon>Camelineae</taxon>
        <taxon>Camelina</taxon>
    </lineage>
</organism>
<sequence>MNNPIRKKPKHLIFNLLPLTYHIIFLSTVVSSHSPSYTAHKTQHLTETKVTPELVIATLNLTILKVSVSSSSFSEHQNSFGPNLTNRERCALEDCLGLLDDTISDLQAALSSLRSSSFESHDVKMLLSNAMTNQDTCLDGFSKCGNETNNDMSVELPKNLKESILNISNNLSNSLYMLQVMSRKNPSRESSDVHVEYPGWVSEFDQRLLQAPVQEISFNLSVAKDGTGDFTTISAAVSAAPNSSETRFIIYIKGGEYFENVEVPKKTTMIMFVGDGIGKTVIKANRNCVDGWPTFQTATVGVKGKGFIAKDITFVNFAGPDKKQAVAFRSGSDHSAFYRCAFYGYQDTLYVHTARQFYRECDIYGTIDFICGNAAVVFQNCSLYARRPNPHQKIAFTAQSRNDSNQTTGISIIHRRILAAPDLIPVKGNFTAYFGRPWRKYSRTVIIKSYIDGLINPSGWLEWNKSSPLEPLYYGEYMNEGPGANTTERVKWSGFRRIENSAEATQFTVGPFINGDTWLNSTGIPFSLGL</sequence>
<dbReference type="SMART" id="SM00856">
    <property type="entry name" value="PMEI"/>
    <property type="match status" value="1"/>
</dbReference>
<keyword evidence="6" id="KW-0812">Transmembrane</keyword>
<keyword evidence="8" id="KW-1185">Reference proteome</keyword>
<dbReference type="SUPFAM" id="SSF51126">
    <property type="entry name" value="Pectin lyase-like"/>
    <property type="match status" value="1"/>
</dbReference>
<dbReference type="InterPro" id="IPR006501">
    <property type="entry name" value="Pectinesterase_inhib_dom"/>
</dbReference>
<dbReference type="Pfam" id="PF04043">
    <property type="entry name" value="PMEI"/>
    <property type="match status" value="1"/>
</dbReference>
<feature type="domain" description="Pectinesterase inhibitor" evidence="7">
    <location>
        <begin position="21"/>
        <end position="177"/>
    </location>
</feature>
<dbReference type="InterPro" id="IPR011050">
    <property type="entry name" value="Pectin_lyase_fold/virulence"/>
</dbReference>
<comment type="similarity">
    <text evidence="3">In the C-terminal section; belongs to the pectinesterase family.</text>
</comment>
<keyword evidence="5" id="KW-0063">Aspartyl esterase</keyword>
<reference evidence="8" key="1">
    <citation type="journal article" date="2014" name="Nat. Commun.">
        <title>The emerging biofuel crop Camelina sativa retains a highly undifferentiated hexaploid genome structure.</title>
        <authorList>
            <person name="Kagale S."/>
            <person name="Koh C."/>
            <person name="Nixon J."/>
            <person name="Bollina V."/>
            <person name="Clarke W.E."/>
            <person name="Tuteja R."/>
            <person name="Spillane C."/>
            <person name="Robinson S.J."/>
            <person name="Links M.G."/>
            <person name="Clarke C."/>
            <person name="Higgins E.E."/>
            <person name="Huebert T."/>
            <person name="Sharpe A.G."/>
            <person name="Parkin I.A."/>
        </authorList>
    </citation>
    <scope>NUCLEOTIDE SEQUENCE [LARGE SCALE GENOMIC DNA]</scope>
    <source>
        <strain evidence="8">cv. DH55</strain>
    </source>
</reference>
<evidence type="ECO:0000256" key="4">
    <source>
        <dbReference type="ARBA" id="ARBA00022801"/>
    </source>
</evidence>
<dbReference type="SUPFAM" id="SSF101148">
    <property type="entry name" value="Plant invertase/pectin methylesterase inhibitor"/>
    <property type="match status" value="1"/>
</dbReference>
<proteinExistence type="inferred from homology"/>
<dbReference type="InterPro" id="IPR012334">
    <property type="entry name" value="Pectin_lyas_fold"/>
</dbReference>